<dbReference type="Pfam" id="PF13185">
    <property type="entry name" value="GAF_2"/>
    <property type="match status" value="1"/>
</dbReference>
<name>A0A428MCR0_9BACT</name>
<dbReference type="Gene3D" id="1.10.8.60">
    <property type="match status" value="1"/>
</dbReference>
<dbReference type="Gene3D" id="3.30.450.40">
    <property type="match status" value="2"/>
</dbReference>
<dbReference type="InterPro" id="IPR003018">
    <property type="entry name" value="GAF"/>
</dbReference>
<dbReference type="CDD" id="cd00009">
    <property type="entry name" value="AAA"/>
    <property type="match status" value="1"/>
</dbReference>
<evidence type="ECO:0000256" key="4">
    <source>
        <dbReference type="ARBA" id="ARBA00023125"/>
    </source>
</evidence>
<dbReference type="InterPro" id="IPR003593">
    <property type="entry name" value="AAA+_ATPase"/>
</dbReference>
<dbReference type="OrthoDB" id="9804019at2"/>
<dbReference type="GO" id="GO:0016829">
    <property type="term" value="F:lyase activity"/>
    <property type="evidence" value="ECO:0007669"/>
    <property type="project" value="UniProtKB-KW"/>
</dbReference>
<keyword evidence="6" id="KW-0804">Transcription</keyword>
<dbReference type="InterPro" id="IPR009057">
    <property type="entry name" value="Homeodomain-like_sf"/>
</dbReference>
<dbReference type="SUPFAM" id="SSF46689">
    <property type="entry name" value="Homeodomain-like"/>
    <property type="match status" value="1"/>
</dbReference>
<dbReference type="SMART" id="SM00382">
    <property type="entry name" value="AAA"/>
    <property type="match status" value="1"/>
</dbReference>
<dbReference type="EMBL" id="RSDW01000001">
    <property type="protein sequence ID" value="RSL14690.1"/>
    <property type="molecule type" value="Genomic_DNA"/>
</dbReference>
<dbReference type="InterPro" id="IPR025662">
    <property type="entry name" value="Sigma_54_int_dom_ATP-bd_1"/>
</dbReference>
<sequence>MERAIQFPAKVLSRDAPSEHELGLFSTESVLNLQRLIFAGSPLSEVLANIAQLVESQAEGMSCTIWLPDEDGKELHCAAAPSLPGFIAHVGAMAVGPKGGSCGTAIYRKEPVYVTDILTDPIWEHYRNRMLPYGIRSVWSRPLFTSEGKALGTFSINYREPRRPSTDELQLIENASHITGIAIERHLNEQALQRERDRLRLLLEITSSVTSRLDLRQMVEALSTNLFRVMQCDVSALLIPDSESGALRVTILHNPDAKGPFREGSLVPMNSSISGQVLRKGKSIRIDSFEQVRDDPEIFGNPDGRLLYERVIEEGLRTGCYLPLIGRDRVVGVLMLCRRSDNVFAKDDVILLEQVACQVAIAVENTLEYEQATKDRDKETKQRRYLEEEIRAELGEIVGESPALKTALSMVSVVAPTDSGVLILGETGTGKELVARAIHKLGSRSEKAFVKLNCAAIPLGLLESELFGHEKGAFTGAIAQKTGRFELADKGTLFLDEVGDIPLELQAKLLRVLQEQEFERLGSNRTHKVDVRLIAATHRDLPAMVKQGTFREDLYYRLKVFPIHVPALRQRTEDIPRLVRHFTGLYSQRMNKRIDVIPPETMQALVRYPWPGNVRELQNFIERAVILSPQSVLRAPTSELEPFQPNKRSNVPINGLAEVERDHILHVLEASNWVISGAAALLGMKRTSLAYRMKKLSIGRPAAVPQKGSIGGAAGEN</sequence>
<dbReference type="InterPro" id="IPR027417">
    <property type="entry name" value="P-loop_NTPase"/>
</dbReference>
<dbReference type="Gene3D" id="3.40.50.300">
    <property type="entry name" value="P-loop containing nucleotide triphosphate hydrolases"/>
    <property type="match status" value="1"/>
</dbReference>
<keyword evidence="2" id="KW-0067">ATP-binding</keyword>
<evidence type="ECO:0000259" key="7">
    <source>
        <dbReference type="PROSITE" id="PS50045"/>
    </source>
</evidence>
<dbReference type="InterPro" id="IPR058031">
    <property type="entry name" value="AAA_lid_NorR"/>
</dbReference>
<accession>A0A428MCR0</accession>
<dbReference type="PROSITE" id="PS00675">
    <property type="entry name" value="SIGMA54_INTERACT_1"/>
    <property type="match status" value="1"/>
</dbReference>
<dbReference type="FunFam" id="3.40.50.300:FF:000006">
    <property type="entry name" value="DNA-binding transcriptional regulator NtrC"/>
    <property type="match status" value="1"/>
</dbReference>
<evidence type="ECO:0000256" key="6">
    <source>
        <dbReference type="ARBA" id="ARBA00023163"/>
    </source>
</evidence>
<comment type="caution">
    <text evidence="8">The sequence shown here is derived from an EMBL/GenBank/DDBJ whole genome shotgun (WGS) entry which is preliminary data.</text>
</comment>
<dbReference type="Pfam" id="PF01590">
    <property type="entry name" value="GAF"/>
    <property type="match status" value="1"/>
</dbReference>
<feature type="domain" description="Sigma-54 factor interaction" evidence="7">
    <location>
        <begin position="397"/>
        <end position="626"/>
    </location>
</feature>
<evidence type="ECO:0000313" key="9">
    <source>
        <dbReference type="Proteomes" id="UP000269669"/>
    </source>
</evidence>
<evidence type="ECO:0000256" key="3">
    <source>
        <dbReference type="ARBA" id="ARBA00023015"/>
    </source>
</evidence>
<dbReference type="PROSITE" id="PS50045">
    <property type="entry name" value="SIGMA54_INTERACT_4"/>
    <property type="match status" value="1"/>
</dbReference>
<dbReference type="InterPro" id="IPR002197">
    <property type="entry name" value="HTH_Fis"/>
</dbReference>
<dbReference type="AlphaFoldDB" id="A0A428MCR0"/>
<keyword evidence="3" id="KW-0805">Transcription regulation</keyword>
<keyword evidence="8" id="KW-0456">Lyase</keyword>
<gene>
    <name evidence="8" type="ORF">EDE15_0152</name>
</gene>
<dbReference type="Pfam" id="PF25601">
    <property type="entry name" value="AAA_lid_14"/>
    <property type="match status" value="1"/>
</dbReference>
<dbReference type="PANTHER" id="PTHR32071">
    <property type="entry name" value="TRANSCRIPTIONAL REGULATORY PROTEIN"/>
    <property type="match status" value="1"/>
</dbReference>
<keyword evidence="4" id="KW-0238">DNA-binding</keyword>
<dbReference type="SUPFAM" id="SSF52540">
    <property type="entry name" value="P-loop containing nucleoside triphosphate hydrolases"/>
    <property type="match status" value="1"/>
</dbReference>
<dbReference type="Gene3D" id="1.10.10.60">
    <property type="entry name" value="Homeodomain-like"/>
    <property type="match status" value="1"/>
</dbReference>
<dbReference type="GO" id="GO:0005524">
    <property type="term" value="F:ATP binding"/>
    <property type="evidence" value="ECO:0007669"/>
    <property type="project" value="UniProtKB-KW"/>
</dbReference>
<dbReference type="PROSITE" id="PS00676">
    <property type="entry name" value="SIGMA54_INTERACT_2"/>
    <property type="match status" value="1"/>
</dbReference>
<dbReference type="InterPro" id="IPR025943">
    <property type="entry name" value="Sigma_54_int_dom_ATP-bd_2"/>
</dbReference>
<protein>
    <submittedName>
        <fullName evidence="8">Formate hydrogenlyase transcriptional activator</fullName>
    </submittedName>
</protein>
<dbReference type="SMART" id="SM00065">
    <property type="entry name" value="GAF"/>
    <property type="match status" value="2"/>
</dbReference>
<dbReference type="PRINTS" id="PR01590">
    <property type="entry name" value="HTHFIS"/>
</dbReference>
<dbReference type="GO" id="GO:0006355">
    <property type="term" value="P:regulation of DNA-templated transcription"/>
    <property type="evidence" value="ECO:0007669"/>
    <property type="project" value="InterPro"/>
</dbReference>
<dbReference type="PROSITE" id="PS00688">
    <property type="entry name" value="SIGMA54_INTERACT_3"/>
    <property type="match status" value="1"/>
</dbReference>
<dbReference type="InterPro" id="IPR002078">
    <property type="entry name" value="Sigma_54_int"/>
</dbReference>
<dbReference type="Pfam" id="PF02954">
    <property type="entry name" value="HTH_8"/>
    <property type="match status" value="1"/>
</dbReference>
<dbReference type="PANTHER" id="PTHR32071:SF123">
    <property type="entry name" value="DNA-BINDING TRANSCRIPTIONAL ACTIVATOR HYFR-RELATED"/>
    <property type="match status" value="1"/>
</dbReference>
<keyword evidence="9" id="KW-1185">Reference proteome</keyword>
<keyword evidence="1" id="KW-0547">Nucleotide-binding</keyword>
<dbReference type="FunFam" id="1.10.8.60:FF:000014">
    <property type="entry name" value="DNA-binding transcriptional regulator NtrC"/>
    <property type="match status" value="1"/>
</dbReference>
<dbReference type="Proteomes" id="UP000269669">
    <property type="component" value="Unassembled WGS sequence"/>
</dbReference>
<organism evidence="8 9">
    <name type="scientific">Edaphobacter aggregans</name>
    <dbReference type="NCBI Taxonomy" id="570835"/>
    <lineage>
        <taxon>Bacteria</taxon>
        <taxon>Pseudomonadati</taxon>
        <taxon>Acidobacteriota</taxon>
        <taxon>Terriglobia</taxon>
        <taxon>Terriglobales</taxon>
        <taxon>Acidobacteriaceae</taxon>
        <taxon>Edaphobacter</taxon>
    </lineage>
</organism>
<dbReference type="SUPFAM" id="SSF55781">
    <property type="entry name" value="GAF domain-like"/>
    <property type="match status" value="2"/>
</dbReference>
<proteinExistence type="predicted"/>
<keyword evidence="5" id="KW-0010">Activator</keyword>
<evidence type="ECO:0000313" key="8">
    <source>
        <dbReference type="EMBL" id="RSL14690.1"/>
    </source>
</evidence>
<evidence type="ECO:0000256" key="5">
    <source>
        <dbReference type="ARBA" id="ARBA00023159"/>
    </source>
</evidence>
<dbReference type="InterPro" id="IPR025944">
    <property type="entry name" value="Sigma_54_int_dom_CS"/>
</dbReference>
<reference evidence="8 9" key="1">
    <citation type="submission" date="2018-12" db="EMBL/GenBank/DDBJ databases">
        <title>Sequencing of bacterial isolates from soil warming experiment in Harvard Forest, Massachusetts, USA.</title>
        <authorList>
            <person name="Deangelis K."/>
        </authorList>
    </citation>
    <scope>NUCLEOTIDE SEQUENCE [LARGE SCALE GENOMIC DNA]</scope>
    <source>
        <strain evidence="8 9">EB153</strain>
    </source>
</reference>
<dbReference type="GO" id="GO:0043565">
    <property type="term" value="F:sequence-specific DNA binding"/>
    <property type="evidence" value="ECO:0007669"/>
    <property type="project" value="InterPro"/>
</dbReference>
<dbReference type="InterPro" id="IPR029016">
    <property type="entry name" value="GAF-like_dom_sf"/>
</dbReference>
<evidence type="ECO:0000256" key="1">
    <source>
        <dbReference type="ARBA" id="ARBA00022741"/>
    </source>
</evidence>
<evidence type="ECO:0000256" key="2">
    <source>
        <dbReference type="ARBA" id="ARBA00022840"/>
    </source>
</evidence>
<dbReference type="Pfam" id="PF00158">
    <property type="entry name" value="Sigma54_activat"/>
    <property type="match status" value="1"/>
</dbReference>